<reference evidence="5 6" key="1">
    <citation type="submission" date="2020-08" db="EMBL/GenBank/DDBJ databases">
        <title>Genomic Encyclopedia of Type Strains, Phase IV (KMG-IV): sequencing the most valuable type-strain genomes for metagenomic binning, comparative biology and taxonomic classification.</title>
        <authorList>
            <person name="Goeker M."/>
        </authorList>
    </citation>
    <scope>NUCLEOTIDE SEQUENCE [LARGE SCALE GENOMIC DNA]</scope>
    <source>
        <strain evidence="5 6">DSM 102850</strain>
    </source>
</reference>
<evidence type="ECO:0000313" key="6">
    <source>
        <dbReference type="Proteomes" id="UP000563524"/>
    </source>
</evidence>
<organism evidence="5 6">
    <name type="scientific">Parvularcula dongshanensis</name>
    <dbReference type="NCBI Taxonomy" id="1173995"/>
    <lineage>
        <taxon>Bacteria</taxon>
        <taxon>Pseudomonadati</taxon>
        <taxon>Pseudomonadota</taxon>
        <taxon>Alphaproteobacteria</taxon>
        <taxon>Parvularculales</taxon>
        <taxon>Parvularculaceae</taxon>
        <taxon>Parvularcula</taxon>
    </lineage>
</organism>
<accession>A0A840I5J7</accession>
<evidence type="ECO:0000256" key="1">
    <source>
        <dbReference type="ARBA" id="ARBA00023015"/>
    </source>
</evidence>
<evidence type="ECO:0000256" key="2">
    <source>
        <dbReference type="ARBA" id="ARBA00023125"/>
    </source>
</evidence>
<dbReference type="InterPro" id="IPR054015">
    <property type="entry name" value="ExsA-like_N"/>
</dbReference>
<dbReference type="InterPro" id="IPR009057">
    <property type="entry name" value="Homeodomain-like_sf"/>
</dbReference>
<dbReference type="Proteomes" id="UP000563524">
    <property type="component" value="Unassembled WGS sequence"/>
</dbReference>
<dbReference type="SMART" id="SM00342">
    <property type="entry name" value="HTH_ARAC"/>
    <property type="match status" value="1"/>
</dbReference>
<evidence type="ECO:0000256" key="3">
    <source>
        <dbReference type="ARBA" id="ARBA00023163"/>
    </source>
</evidence>
<name>A0A840I5J7_9PROT</name>
<dbReference type="RefSeq" id="WP_183818341.1">
    <property type="nucleotide sequence ID" value="NZ_JACHOB010000004.1"/>
</dbReference>
<gene>
    <name evidence="5" type="ORF">GGQ59_002132</name>
</gene>
<dbReference type="EMBL" id="JACHOB010000004">
    <property type="protein sequence ID" value="MBB4659595.1"/>
    <property type="molecule type" value="Genomic_DNA"/>
</dbReference>
<dbReference type="Pfam" id="PF22200">
    <property type="entry name" value="ExsA_N"/>
    <property type="match status" value="1"/>
</dbReference>
<dbReference type="PROSITE" id="PS01124">
    <property type="entry name" value="HTH_ARAC_FAMILY_2"/>
    <property type="match status" value="1"/>
</dbReference>
<dbReference type="InterPro" id="IPR050204">
    <property type="entry name" value="AraC_XylS_family_regulators"/>
</dbReference>
<dbReference type="Pfam" id="PF12833">
    <property type="entry name" value="HTH_18"/>
    <property type="match status" value="1"/>
</dbReference>
<protein>
    <submittedName>
        <fullName evidence="5">AraC-like DNA-binding protein</fullName>
    </submittedName>
</protein>
<evidence type="ECO:0000313" key="5">
    <source>
        <dbReference type="EMBL" id="MBB4659595.1"/>
    </source>
</evidence>
<dbReference type="PANTHER" id="PTHR46796">
    <property type="entry name" value="HTH-TYPE TRANSCRIPTIONAL ACTIVATOR RHAS-RELATED"/>
    <property type="match status" value="1"/>
</dbReference>
<keyword evidence="2 5" id="KW-0238">DNA-binding</keyword>
<dbReference type="SUPFAM" id="SSF46689">
    <property type="entry name" value="Homeodomain-like"/>
    <property type="match status" value="2"/>
</dbReference>
<feature type="domain" description="HTH araC/xylS-type" evidence="4">
    <location>
        <begin position="192"/>
        <end position="290"/>
    </location>
</feature>
<proteinExistence type="predicted"/>
<sequence length="293" mass="32588">MTLRESSTVLGTITLPDITLGRAPVPGVPSVYAHRADEDGDRLMISFSTHALSFVLSGRKRLFSGKRYVEVEEGGAVLFAAGHCLSTDTRLGPEPYRSLLFFFDDVFLERVLAKQGAQRPAPRSEEQFHTLHPSRQLAALRDETARTLATFPAMSPARIALRLEEALLVLLETEGSDAFTVLRRPNGDDPVARVQRTVEGQWQRGLSTEEMAFLCHMSASSFKRHFRTAYGVTPGRWLVERRLGYAAHLLRVERKRPAEVFEAAGFASASSFTQSFKARFGTTPSAYREGNEP</sequence>
<comment type="caution">
    <text evidence="5">The sequence shown here is derived from an EMBL/GenBank/DDBJ whole genome shotgun (WGS) entry which is preliminary data.</text>
</comment>
<dbReference type="InterPro" id="IPR018060">
    <property type="entry name" value="HTH_AraC"/>
</dbReference>
<dbReference type="AlphaFoldDB" id="A0A840I5J7"/>
<keyword evidence="3" id="KW-0804">Transcription</keyword>
<keyword evidence="1" id="KW-0805">Transcription regulation</keyword>
<dbReference type="Gene3D" id="1.10.10.60">
    <property type="entry name" value="Homeodomain-like"/>
    <property type="match status" value="2"/>
</dbReference>
<dbReference type="GO" id="GO:0043565">
    <property type="term" value="F:sequence-specific DNA binding"/>
    <property type="evidence" value="ECO:0007669"/>
    <property type="project" value="InterPro"/>
</dbReference>
<keyword evidence="6" id="KW-1185">Reference proteome</keyword>
<dbReference type="GO" id="GO:0003700">
    <property type="term" value="F:DNA-binding transcription factor activity"/>
    <property type="evidence" value="ECO:0007669"/>
    <property type="project" value="InterPro"/>
</dbReference>
<evidence type="ECO:0000259" key="4">
    <source>
        <dbReference type="PROSITE" id="PS01124"/>
    </source>
</evidence>